<organism evidence="1 2">
    <name type="scientific">Oleiagrimonas soli</name>
    <dbReference type="NCBI Taxonomy" id="1543381"/>
    <lineage>
        <taxon>Bacteria</taxon>
        <taxon>Pseudomonadati</taxon>
        <taxon>Pseudomonadota</taxon>
        <taxon>Gammaproteobacteria</taxon>
        <taxon>Lysobacterales</taxon>
        <taxon>Rhodanobacteraceae</taxon>
        <taxon>Oleiagrimonas</taxon>
    </lineage>
</organism>
<evidence type="ECO:0000313" key="1">
    <source>
        <dbReference type="EMBL" id="MBB6185502.1"/>
    </source>
</evidence>
<reference evidence="1 2" key="1">
    <citation type="submission" date="2020-08" db="EMBL/GenBank/DDBJ databases">
        <title>Genomic Encyclopedia of Type Strains, Phase IV (KMG-IV): sequencing the most valuable type-strain genomes for metagenomic binning, comparative biology and taxonomic classification.</title>
        <authorList>
            <person name="Goeker M."/>
        </authorList>
    </citation>
    <scope>NUCLEOTIDE SEQUENCE [LARGE SCALE GENOMIC DNA]</scope>
    <source>
        <strain evidence="1 2">DSM 107085</strain>
    </source>
</reference>
<proteinExistence type="predicted"/>
<dbReference type="Proteomes" id="UP000560000">
    <property type="component" value="Unassembled WGS sequence"/>
</dbReference>
<accession>A0A841KK24</accession>
<dbReference type="InterPro" id="IPR010836">
    <property type="entry name" value="SapC"/>
</dbReference>
<sequence length="263" mass="30183">MSEVLFYERPVPLNRESHKDLRIKPMADMSFTAKTHSVPLASIEFPSAAHHYPILFGGNSVEDANPIALLGVRQHENLMVNEDGLWDRSTYIPAFVRRYPFVLAEKSEDGEGDDFAVFLDESYEGFNNEEGERLFNEDGSDTDTLKQAVGFLGEFQQHINRTKAFMKRVRELDLLVARNIEIKMPDKNTVLNGLFVIDEEKLHKLDAETIHGLLQDGSLGWIHAHLFSLSNLDGIIQRLHARFTPEERQRFVERMREETVENA</sequence>
<dbReference type="Pfam" id="PF07277">
    <property type="entry name" value="SapC"/>
    <property type="match status" value="1"/>
</dbReference>
<dbReference type="OrthoDB" id="9806524at2"/>
<evidence type="ECO:0008006" key="3">
    <source>
        <dbReference type="Google" id="ProtNLM"/>
    </source>
</evidence>
<dbReference type="EMBL" id="JACHET010000001">
    <property type="protein sequence ID" value="MBB6185502.1"/>
    <property type="molecule type" value="Genomic_DNA"/>
</dbReference>
<comment type="caution">
    <text evidence="1">The sequence shown here is derived from an EMBL/GenBank/DDBJ whole genome shotgun (WGS) entry which is preliminary data.</text>
</comment>
<dbReference type="AlphaFoldDB" id="A0A841KK24"/>
<name>A0A841KK24_9GAMM</name>
<evidence type="ECO:0000313" key="2">
    <source>
        <dbReference type="Proteomes" id="UP000560000"/>
    </source>
</evidence>
<gene>
    <name evidence="1" type="ORF">HNQ86_002847</name>
</gene>
<protein>
    <recommendedName>
        <fullName evidence="3">Multidrug transporter</fullName>
    </recommendedName>
</protein>